<comment type="similarity">
    <text evidence="2">Belongs to the AzlC family.</text>
</comment>
<dbReference type="Pfam" id="PF03591">
    <property type="entry name" value="AzlC"/>
    <property type="match status" value="1"/>
</dbReference>
<keyword evidence="3" id="KW-0813">Transport</keyword>
<dbReference type="RefSeq" id="WP_131172723.1">
    <property type="nucleotide sequence ID" value="NZ_FXTL01000016.1"/>
</dbReference>
<evidence type="ECO:0000313" key="10">
    <source>
        <dbReference type="Proteomes" id="UP000291933"/>
    </source>
</evidence>
<keyword evidence="10" id="KW-1185">Reference proteome</keyword>
<dbReference type="GO" id="GO:1903785">
    <property type="term" value="P:L-valine transmembrane transport"/>
    <property type="evidence" value="ECO:0007669"/>
    <property type="project" value="TreeGrafter"/>
</dbReference>
<keyword evidence="5 8" id="KW-0812">Transmembrane</keyword>
<feature type="transmembrane region" description="Helical" evidence="8">
    <location>
        <begin position="179"/>
        <end position="212"/>
    </location>
</feature>
<evidence type="ECO:0000256" key="6">
    <source>
        <dbReference type="ARBA" id="ARBA00022989"/>
    </source>
</evidence>
<evidence type="ECO:0000256" key="3">
    <source>
        <dbReference type="ARBA" id="ARBA00022448"/>
    </source>
</evidence>
<dbReference type="OrthoDB" id="5195391at2"/>
<evidence type="ECO:0000313" key="9">
    <source>
        <dbReference type="EMBL" id="TBT94197.1"/>
    </source>
</evidence>
<evidence type="ECO:0000256" key="2">
    <source>
        <dbReference type="ARBA" id="ARBA00010735"/>
    </source>
</evidence>
<gene>
    <name evidence="9" type="ORF">ET996_11590</name>
</gene>
<proteinExistence type="inferred from homology"/>
<comment type="caution">
    <text evidence="9">The sequence shown here is derived from an EMBL/GenBank/DDBJ whole genome shotgun (WGS) entry which is preliminary data.</text>
</comment>
<reference evidence="9 10" key="1">
    <citation type="submission" date="2019-01" db="EMBL/GenBank/DDBJ databases">
        <title>Lactibacter flavus gen. nov., sp. nov., a novel bacterium of the family Propionibacteriaceae isolated from raw milk and dairy products.</title>
        <authorList>
            <person name="Huptas C."/>
            <person name="Wenning M."/>
            <person name="Breitenwieser F."/>
            <person name="Doll E."/>
            <person name="Von Neubeck M."/>
            <person name="Busse H.-J."/>
            <person name="Scherer S."/>
        </authorList>
    </citation>
    <scope>NUCLEOTIDE SEQUENCE [LARGE SCALE GENOMIC DNA]</scope>
    <source>
        <strain evidence="9 10">DSM 22130</strain>
    </source>
</reference>
<name>A0A4Q9KIH5_PROTD</name>
<dbReference type="Proteomes" id="UP000291933">
    <property type="component" value="Unassembled WGS sequence"/>
</dbReference>
<dbReference type="EMBL" id="SDMR01000016">
    <property type="protein sequence ID" value="TBT94197.1"/>
    <property type="molecule type" value="Genomic_DNA"/>
</dbReference>
<accession>A0A4Q9KIH5</accession>
<keyword evidence="4" id="KW-1003">Cell membrane</keyword>
<evidence type="ECO:0000256" key="1">
    <source>
        <dbReference type="ARBA" id="ARBA00004651"/>
    </source>
</evidence>
<feature type="transmembrane region" description="Helical" evidence="8">
    <location>
        <begin position="125"/>
        <end position="148"/>
    </location>
</feature>
<organism evidence="9 10">
    <name type="scientific">Propioniciclava tarda</name>
    <dbReference type="NCBI Taxonomy" id="433330"/>
    <lineage>
        <taxon>Bacteria</taxon>
        <taxon>Bacillati</taxon>
        <taxon>Actinomycetota</taxon>
        <taxon>Actinomycetes</taxon>
        <taxon>Propionibacteriales</taxon>
        <taxon>Propionibacteriaceae</taxon>
        <taxon>Propioniciclava</taxon>
    </lineage>
</organism>
<dbReference type="GO" id="GO:0005886">
    <property type="term" value="C:plasma membrane"/>
    <property type="evidence" value="ECO:0007669"/>
    <property type="project" value="UniProtKB-SubCell"/>
</dbReference>
<evidence type="ECO:0000256" key="4">
    <source>
        <dbReference type="ARBA" id="ARBA00022475"/>
    </source>
</evidence>
<feature type="transmembrane region" description="Helical" evidence="8">
    <location>
        <begin position="12"/>
        <end position="41"/>
    </location>
</feature>
<comment type="subcellular location">
    <subcellularLocation>
        <location evidence="1">Cell membrane</location>
        <topology evidence="1">Multi-pass membrane protein</topology>
    </subcellularLocation>
</comment>
<evidence type="ECO:0000256" key="7">
    <source>
        <dbReference type="ARBA" id="ARBA00023136"/>
    </source>
</evidence>
<dbReference type="PANTHER" id="PTHR34979">
    <property type="entry name" value="INNER MEMBRANE PROTEIN YGAZ"/>
    <property type="match status" value="1"/>
</dbReference>
<dbReference type="AlphaFoldDB" id="A0A4Q9KIH5"/>
<keyword evidence="7 8" id="KW-0472">Membrane</keyword>
<dbReference type="PANTHER" id="PTHR34979:SF1">
    <property type="entry name" value="INNER MEMBRANE PROTEIN YGAZ"/>
    <property type="match status" value="1"/>
</dbReference>
<evidence type="ECO:0000256" key="8">
    <source>
        <dbReference type="SAM" id="Phobius"/>
    </source>
</evidence>
<keyword evidence="6 8" id="KW-1133">Transmembrane helix</keyword>
<evidence type="ECO:0000256" key="5">
    <source>
        <dbReference type="ARBA" id="ARBA00022692"/>
    </source>
</evidence>
<sequence>MPPLTPAVRMGVSIALAVGVYGISFGALSVAAGLSIAQTIALSALMFTGGSQFAFVGVVGGGGSFPAALAASSLLGLRNGVYGVGLDGMLHPRGLAKVLYAHLTIDESMATASAQDSVDEQRRGFFTAGVGVFITWNLFTALGAFVGAGVDAKQFGLDGAAVAAFAGLLWPRLKDADAWATAALCGVVTALLVPAVPPGIPIVVAGGVAFALASWQHRRSA</sequence>
<dbReference type="InterPro" id="IPR011606">
    <property type="entry name" value="Brnchd-chn_aa_trnsp_permease"/>
</dbReference>
<protein>
    <submittedName>
        <fullName evidence="9">Branched-chain amino acid ABC transporter permease</fullName>
    </submittedName>
</protein>
<feature type="transmembrane region" description="Helical" evidence="8">
    <location>
        <begin position="53"/>
        <end position="77"/>
    </location>
</feature>